<dbReference type="SUPFAM" id="SSF53067">
    <property type="entry name" value="Actin-like ATPase domain"/>
    <property type="match status" value="2"/>
</dbReference>
<dbReference type="PANTHER" id="PTHR43190:SF3">
    <property type="entry name" value="N-ACETYL-D-GLUCOSAMINE KINASE"/>
    <property type="match status" value="1"/>
</dbReference>
<keyword evidence="2" id="KW-0808">Transferase</keyword>
<protein>
    <submittedName>
        <fullName evidence="2">Putative N-acetylglucosamine kinase</fullName>
    </submittedName>
</protein>
<feature type="domain" description="ATPase BadF/BadG/BcrA/BcrD type" evidence="1">
    <location>
        <begin position="11"/>
        <end position="308"/>
    </location>
</feature>
<dbReference type="HOGENOM" id="CLU_016274_1_2_11"/>
<dbReference type="InterPro" id="IPR052519">
    <property type="entry name" value="Euk-type_GlcNAc_Kinase"/>
</dbReference>
<dbReference type="InterPro" id="IPR002731">
    <property type="entry name" value="ATPase_BadF"/>
</dbReference>
<dbReference type="Proteomes" id="UP000004926">
    <property type="component" value="Chromosome"/>
</dbReference>
<name>H5X7T1_9PSEU</name>
<dbReference type="Pfam" id="PF01869">
    <property type="entry name" value="BcrAD_BadFG"/>
    <property type="match status" value="1"/>
</dbReference>
<dbReference type="Gene3D" id="3.30.420.40">
    <property type="match status" value="2"/>
</dbReference>
<keyword evidence="2" id="KW-0418">Kinase</keyword>
<evidence type="ECO:0000313" key="3">
    <source>
        <dbReference type="Proteomes" id="UP000004926"/>
    </source>
</evidence>
<dbReference type="PANTHER" id="PTHR43190">
    <property type="entry name" value="N-ACETYL-D-GLUCOSAMINE KINASE"/>
    <property type="match status" value="1"/>
</dbReference>
<sequence length="334" mass="34253">MGVNARTVLAVDAGDTKTDVLLVDSGGTVLGAARGPGACHQTIGARAALDRIEALAGRAARQAGRPATPPFADHTAAFLSGVDFPREREALHEAIRGRGWSTSSVVDNDTFALLRSGTTDNVGVSVVCGTGINCVGVAPDGRVHRFLALGRLSGDWGGGQDLGSEVLWLAARAADGRGEPTALLDAVLAHFSRSSMADLLEAMHFGEIPANAVDRLAPLLTRVAGTGDEVAAEVLHRLAGELATLATITLRRLDFLERPATVVLGGGVIAGAGPGMVREVALRCAAVAPLSTVLVPEILPVAGAALLGLEEIGAHTAETRLRAEFAARWVPSAG</sequence>
<evidence type="ECO:0000259" key="1">
    <source>
        <dbReference type="Pfam" id="PF01869"/>
    </source>
</evidence>
<proteinExistence type="predicted"/>
<reference evidence="2 3" key="1">
    <citation type="journal article" date="2012" name="Stand. Genomic Sci.">
        <title>Genome sequence of the ocean sediment bacterium Saccharomonospora marina type strain (XMU15(T)).</title>
        <authorList>
            <person name="Klenk H.P."/>
            <person name="Lu M."/>
            <person name="Lucas S."/>
            <person name="Lapidus A."/>
            <person name="Copeland A."/>
            <person name="Pitluck S."/>
            <person name="Goodwin L.A."/>
            <person name="Han C."/>
            <person name="Tapia R."/>
            <person name="Brambilla E.M."/>
            <person name="Potter G."/>
            <person name="Land M."/>
            <person name="Ivanova N."/>
            <person name="Rohde M."/>
            <person name="Goker M."/>
            <person name="Detter J.C."/>
            <person name="Li W.J."/>
            <person name="Kyrpides N.C."/>
            <person name="Woyke T."/>
        </authorList>
    </citation>
    <scope>NUCLEOTIDE SEQUENCE [LARGE SCALE GENOMIC DNA]</scope>
    <source>
        <strain evidence="2 3">XMU15</strain>
    </source>
</reference>
<keyword evidence="3" id="KW-1185">Reference proteome</keyword>
<dbReference type="AlphaFoldDB" id="H5X7T1"/>
<dbReference type="EMBL" id="CM001439">
    <property type="protein sequence ID" value="EHR52431.1"/>
    <property type="molecule type" value="Genomic_DNA"/>
</dbReference>
<accession>H5X7T1</accession>
<organism evidence="2 3">
    <name type="scientific">Saccharomonospora marina XMU15</name>
    <dbReference type="NCBI Taxonomy" id="882083"/>
    <lineage>
        <taxon>Bacteria</taxon>
        <taxon>Bacillati</taxon>
        <taxon>Actinomycetota</taxon>
        <taxon>Actinomycetes</taxon>
        <taxon>Pseudonocardiales</taxon>
        <taxon>Pseudonocardiaceae</taxon>
        <taxon>Saccharomonospora</taxon>
    </lineage>
</organism>
<gene>
    <name evidence="2" type="ORF">SacmaDRAFT_4239</name>
</gene>
<dbReference type="GO" id="GO:0016301">
    <property type="term" value="F:kinase activity"/>
    <property type="evidence" value="ECO:0007669"/>
    <property type="project" value="UniProtKB-KW"/>
</dbReference>
<dbReference type="RefSeq" id="WP_009155809.1">
    <property type="nucleotide sequence ID" value="NZ_CM001439.1"/>
</dbReference>
<dbReference type="eggNOG" id="COG2971">
    <property type="taxonomic scope" value="Bacteria"/>
</dbReference>
<dbReference type="InterPro" id="IPR043129">
    <property type="entry name" value="ATPase_NBD"/>
</dbReference>
<evidence type="ECO:0000313" key="2">
    <source>
        <dbReference type="EMBL" id="EHR52431.1"/>
    </source>
</evidence>
<dbReference type="STRING" id="882083.SacmaDRAFT_4239"/>
<dbReference type="CDD" id="cd24007">
    <property type="entry name" value="ASKHA_NBD_eukNAGK-like"/>
    <property type="match status" value="1"/>
</dbReference>